<comment type="subcellular location">
    <subcellularLocation>
        <location evidence="2 9">Cell membrane</location>
        <topology evidence="2 9">Multi-pass membrane protein</topology>
    </subcellularLocation>
</comment>
<keyword evidence="6 9" id="KW-0812">Transmembrane</keyword>
<dbReference type="GO" id="GO:0032217">
    <property type="term" value="F:riboflavin transmembrane transporter activity"/>
    <property type="evidence" value="ECO:0007669"/>
    <property type="project" value="UniProtKB-UniRule"/>
</dbReference>
<evidence type="ECO:0000256" key="9">
    <source>
        <dbReference type="RuleBase" id="RU368035"/>
    </source>
</evidence>
<reference evidence="10" key="1">
    <citation type="submission" date="2021-02" db="EMBL/GenBank/DDBJ databases">
        <authorList>
            <person name="Nowell W R."/>
        </authorList>
    </citation>
    <scope>NUCLEOTIDE SEQUENCE</scope>
</reference>
<organism evidence="10 11">
    <name type="scientific">Adineta steineri</name>
    <dbReference type="NCBI Taxonomy" id="433720"/>
    <lineage>
        <taxon>Eukaryota</taxon>
        <taxon>Metazoa</taxon>
        <taxon>Spiralia</taxon>
        <taxon>Gnathifera</taxon>
        <taxon>Rotifera</taxon>
        <taxon>Eurotatoria</taxon>
        <taxon>Bdelloidea</taxon>
        <taxon>Adinetida</taxon>
        <taxon>Adinetidae</taxon>
        <taxon>Adineta</taxon>
    </lineage>
</organism>
<dbReference type="PANTHER" id="PTHR12929:SF10">
    <property type="entry name" value="RIBOFLAVIN TRANSPORTER"/>
    <property type="match status" value="1"/>
</dbReference>
<dbReference type="OrthoDB" id="9995836at2759"/>
<dbReference type="InterPro" id="IPR009357">
    <property type="entry name" value="Riboflavin_transptr"/>
</dbReference>
<name>A0A815AEN7_9BILA</name>
<keyword evidence="4 9" id="KW-0813">Transport</keyword>
<evidence type="ECO:0000256" key="5">
    <source>
        <dbReference type="ARBA" id="ARBA00022475"/>
    </source>
</evidence>
<keyword evidence="8 9" id="KW-0472">Membrane</keyword>
<sequence length="163" mass="19042">MLNKEWKLNEYVSYLLLTLVLLSSWTDINGIYTELPQIVVTQPEGWKLGAYIALFSSISNIAPLALVFCKCIFRKETLNIIPINYIVMIIGMISCFLLVFLWSDTTYIFNRNRSLALLILFIHWTLIHYLIIIPFLVMELYVLQLLKAQNISFGRVKQYRKVS</sequence>
<evidence type="ECO:0000256" key="3">
    <source>
        <dbReference type="ARBA" id="ARBA00006366"/>
    </source>
</evidence>
<dbReference type="PANTHER" id="PTHR12929">
    <property type="entry name" value="SOLUTE CARRIER FAMILY 52"/>
    <property type="match status" value="1"/>
</dbReference>
<protein>
    <recommendedName>
        <fullName evidence="9">Riboflavin transporter</fullName>
    </recommendedName>
</protein>
<keyword evidence="7 9" id="KW-1133">Transmembrane helix</keyword>
<dbReference type="EMBL" id="CAJNON010000425">
    <property type="protein sequence ID" value="CAF1256351.1"/>
    <property type="molecule type" value="Genomic_DNA"/>
</dbReference>
<feature type="transmembrane region" description="Helical" evidence="9">
    <location>
        <begin position="12"/>
        <end position="32"/>
    </location>
</feature>
<accession>A0A815AEN7</accession>
<evidence type="ECO:0000313" key="10">
    <source>
        <dbReference type="EMBL" id="CAF1256351.1"/>
    </source>
</evidence>
<feature type="transmembrane region" description="Helical" evidence="9">
    <location>
        <begin position="52"/>
        <end position="73"/>
    </location>
</feature>
<comment type="catalytic activity">
    <reaction evidence="1 9">
        <text>riboflavin(in) = riboflavin(out)</text>
        <dbReference type="Rhea" id="RHEA:35015"/>
        <dbReference type="ChEBI" id="CHEBI:57986"/>
    </reaction>
</comment>
<comment type="function">
    <text evidence="9">Plasma membrane transporter mediating the uptake by cells of the water soluble vitamin B2/riboflavin that plays a key role in biochemical oxidation-reduction reactions of the carbohydrate, lipid, and amino acid metabolism.</text>
</comment>
<keyword evidence="5 9" id="KW-1003">Cell membrane</keyword>
<evidence type="ECO:0000313" key="11">
    <source>
        <dbReference type="Proteomes" id="UP000663891"/>
    </source>
</evidence>
<dbReference type="Proteomes" id="UP000663891">
    <property type="component" value="Unassembled WGS sequence"/>
</dbReference>
<dbReference type="AlphaFoldDB" id="A0A815AEN7"/>
<feature type="transmembrane region" description="Helical" evidence="9">
    <location>
        <begin position="85"/>
        <end position="103"/>
    </location>
</feature>
<gene>
    <name evidence="10" type="ORF">VCS650_LOCUS28621</name>
</gene>
<comment type="similarity">
    <text evidence="3 9">Belongs to the riboflavin transporter family.</text>
</comment>
<dbReference type="Pfam" id="PF06237">
    <property type="entry name" value="SLC52_ribofla_tr"/>
    <property type="match status" value="1"/>
</dbReference>
<proteinExistence type="inferred from homology"/>
<evidence type="ECO:0000256" key="8">
    <source>
        <dbReference type="ARBA" id="ARBA00023136"/>
    </source>
</evidence>
<evidence type="ECO:0000256" key="6">
    <source>
        <dbReference type="ARBA" id="ARBA00022692"/>
    </source>
</evidence>
<feature type="transmembrane region" description="Helical" evidence="9">
    <location>
        <begin position="115"/>
        <end position="137"/>
    </location>
</feature>
<comment type="caution">
    <text evidence="9">Lacks conserved residue(s) required for the propagation of feature annotation.</text>
</comment>
<evidence type="ECO:0000256" key="7">
    <source>
        <dbReference type="ARBA" id="ARBA00022989"/>
    </source>
</evidence>
<evidence type="ECO:0000256" key="2">
    <source>
        <dbReference type="ARBA" id="ARBA00004651"/>
    </source>
</evidence>
<comment type="caution">
    <text evidence="10">The sequence shown here is derived from an EMBL/GenBank/DDBJ whole genome shotgun (WGS) entry which is preliminary data.</text>
</comment>
<dbReference type="GO" id="GO:0005886">
    <property type="term" value="C:plasma membrane"/>
    <property type="evidence" value="ECO:0007669"/>
    <property type="project" value="UniProtKB-SubCell"/>
</dbReference>
<evidence type="ECO:0000256" key="4">
    <source>
        <dbReference type="ARBA" id="ARBA00022448"/>
    </source>
</evidence>
<evidence type="ECO:0000256" key="1">
    <source>
        <dbReference type="ARBA" id="ARBA00000215"/>
    </source>
</evidence>